<gene>
    <name evidence="1" type="ORF">CK203_097719</name>
</gene>
<comment type="caution">
    <text evidence="1">The sequence shown here is derived from an EMBL/GenBank/DDBJ whole genome shotgun (WGS) entry which is preliminary data.</text>
</comment>
<protein>
    <submittedName>
        <fullName evidence="1">Uncharacterized protein</fullName>
    </submittedName>
</protein>
<dbReference type="EMBL" id="QGNW01002510">
    <property type="protein sequence ID" value="RVW18857.1"/>
    <property type="molecule type" value="Genomic_DNA"/>
</dbReference>
<evidence type="ECO:0000313" key="1">
    <source>
        <dbReference type="EMBL" id="RVW18857.1"/>
    </source>
</evidence>
<name>A0A438C6H8_VITVI</name>
<organism evidence="1 2">
    <name type="scientific">Vitis vinifera</name>
    <name type="common">Grape</name>
    <dbReference type="NCBI Taxonomy" id="29760"/>
    <lineage>
        <taxon>Eukaryota</taxon>
        <taxon>Viridiplantae</taxon>
        <taxon>Streptophyta</taxon>
        <taxon>Embryophyta</taxon>
        <taxon>Tracheophyta</taxon>
        <taxon>Spermatophyta</taxon>
        <taxon>Magnoliopsida</taxon>
        <taxon>eudicotyledons</taxon>
        <taxon>Gunneridae</taxon>
        <taxon>Pentapetalae</taxon>
        <taxon>rosids</taxon>
        <taxon>Vitales</taxon>
        <taxon>Vitaceae</taxon>
        <taxon>Viteae</taxon>
        <taxon>Vitis</taxon>
    </lineage>
</organism>
<dbReference type="Proteomes" id="UP000288805">
    <property type="component" value="Unassembled WGS sequence"/>
</dbReference>
<proteinExistence type="predicted"/>
<dbReference type="AlphaFoldDB" id="A0A438C6H8"/>
<evidence type="ECO:0000313" key="2">
    <source>
        <dbReference type="Proteomes" id="UP000288805"/>
    </source>
</evidence>
<sequence>MDTQGWEEVLKPPQASVALLCKPPIPPLNSSQSWVNLLWYSYMRTQRDGAKEGFMVENKGLCSATPVMAPATPRKHLSVQLTSMKMYLPTLTEAVMLANWPHLQFVPVDMYSSSTWVGAASSPRTVTLNGCNVNATGC</sequence>
<accession>A0A438C6H8</accession>
<reference evidence="1 2" key="1">
    <citation type="journal article" date="2018" name="PLoS Genet.">
        <title>Population sequencing reveals clonal diversity and ancestral inbreeding in the grapevine cultivar Chardonnay.</title>
        <authorList>
            <person name="Roach M.J."/>
            <person name="Johnson D.L."/>
            <person name="Bohlmann J."/>
            <person name="van Vuuren H.J."/>
            <person name="Jones S.J."/>
            <person name="Pretorius I.S."/>
            <person name="Schmidt S.A."/>
            <person name="Borneman A.R."/>
        </authorList>
    </citation>
    <scope>NUCLEOTIDE SEQUENCE [LARGE SCALE GENOMIC DNA]</scope>
    <source>
        <strain evidence="2">cv. Chardonnay</strain>
        <tissue evidence="1">Leaf</tissue>
    </source>
</reference>